<dbReference type="EMBL" id="CADCVA010000023">
    <property type="protein sequence ID" value="CAA9400782.1"/>
    <property type="molecule type" value="Genomic_DNA"/>
</dbReference>
<evidence type="ECO:0000256" key="1">
    <source>
        <dbReference type="SAM" id="MobiDB-lite"/>
    </source>
</evidence>
<dbReference type="AlphaFoldDB" id="A0A6J4NZ69"/>
<protein>
    <submittedName>
        <fullName evidence="2">Uncharacterized protein</fullName>
    </submittedName>
</protein>
<accession>A0A6J4NZ69</accession>
<proteinExistence type="predicted"/>
<gene>
    <name evidence="2" type="ORF">AVDCRST_MAG82-194</name>
</gene>
<sequence>MSAKKPIGLFWLVDLRDRSGGEASAGYDRTPEGEQVAPASDPSSRALVSCVGYTSSSIHISDSATKGSK</sequence>
<organism evidence="2">
    <name type="scientific">uncultured Rubrobacteraceae bacterium</name>
    <dbReference type="NCBI Taxonomy" id="349277"/>
    <lineage>
        <taxon>Bacteria</taxon>
        <taxon>Bacillati</taxon>
        <taxon>Actinomycetota</taxon>
        <taxon>Rubrobacteria</taxon>
        <taxon>Rubrobacterales</taxon>
        <taxon>Rubrobacteraceae</taxon>
        <taxon>environmental samples</taxon>
    </lineage>
</organism>
<name>A0A6J4NZ69_9ACTN</name>
<feature type="region of interest" description="Disordered" evidence="1">
    <location>
        <begin position="21"/>
        <end position="41"/>
    </location>
</feature>
<evidence type="ECO:0000313" key="2">
    <source>
        <dbReference type="EMBL" id="CAA9400782.1"/>
    </source>
</evidence>
<reference evidence="2" key="1">
    <citation type="submission" date="2020-02" db="EMBL/GenBank/DDBJ databases">
        <authorList>
            <person name="Meier V. D."/>
        </authorList>
    </citation>
    <scope>NUCLEOTIDE SEQUENCE</scope>
    <source>
        <strain evidence="2">AVDCRST_MAG82</strain>
    </source>
</reference>